<reference evidence="2" key="2">
    <citation type="journal article" date="2019" name="Genome Biol. Evol.">
        <title>Day and night: Metabolic profiles and evolutionary relationships of six axenic non-marine cyanobacteria.</title>
        <authorList>
            <person name="Will S.E."/>
            <person name="Henke P."/>
            <person name="Boedeker C."/>
            <person name="Huang S."/>
            <person name="Brinkmann H."/>
            <person name="Rohde M."/>
            <person name="Jarek M."/>
            <person name="Friedl T."/>
            <person name="Seufert S."/>
            <person name="Schumacher M."/>
            <person name="Overmann J."/>
            <person name="Neumann-Schaal M."/>
            <person name="Petersen J."/>
        </authorList>
    </citation>
    <scope>NUCLEOTIDE SEQUENCE [LARGE SCALE GENOMIC DNA]</scope>
    <source>
        <strain evidence="2">PCC 7102</strain>
    </source>
</reference>
<evidence type="ECO:0000313" key="3">
    <source>
        <dbReference type="Proteomes" id="UP000271624"/>
    </source>
</evidence>
<dbReference type="AlphaFoldDB" id="A0A3S1CA63"/>
<comment type="caution">
    <text evidence="2">The sequence shown here is derived from an EMBL/GenBank/DDBJ whole genome shotgun (WGS) entry which is preliminary data.</text>
</comment>
<gene>
    <name evidence="2" type="ORF">DSM106972_078510</name>
</gene>
<name>A0A3S1CA63_9CYAN</name>
<feature type="chain" id="PRO_5030082964" evidence="1">
    <location>
        <begin position="29"/>
        <end position="73"/>
    </location>
</feature>
<sequence length="73" mass="7910">MKKSKIFSFAAFLSTATTLLLNVIPVVAQTSSNLKPQQLIAQCNGGGYPVLICEIINGKKVCRRRCPDVMLNG</sequence>
<evidence type="ECO:0000313" key="2">
    <source>
        <dbReference type="EMBL" id="RUS99149.1"/>
    </source>
</evidence>
<protein>
    <submittedName>
        <fullName evidence="2">Uncharacterized protein</fullName>
    </submittedName>
</protein>
<keyword evidence="3" id="KW-1185">Reference proteome</keyword>
<feature type="signal peptide" evidence="1">
    <location>
        <begin position="1"/>
        <end position="28"/>
    </location>
</feature>
<dbReference type="RefSeq" id="WP_127085921.1">
    <property type="nucleotide sequence ID" value="NZ_RSCL01000027.1"/>
</dbReference>
<accession>A0A3S1CA63</accession>
<organism evidence="2 3">
    <name type="scientific">Dulcicalothrix desertica PCC 7102</name>
    <dbReference type="NCBI Taxonomy" id="232991"/>
    <lineage>
        <taxon>Bacteria</taxon>
        <taxon>Bacillati</taxon>
        <taxon>Cyanobacteriota</taxon>
        <taxon>Cyanophyceae</taxon>
        <taxon>Nostocales</taxon>
        <taxon>Calotrichaceae</taxon>
        <taxon>Dulcicalothrix</taxon>
    </lineage>
</organism>
<evidence type="ECO:0000256" key="1">
    <source>
        <dbReference type="SAM" id="SignalP"/>
    </source>
</evidence>
<dbReference type="Proteomes" id="UP000271624">
    <property type="component" value="Unassembled WGS sequence"/>
</dbReference>
<dbReference type="OrthoDB" id="9896861at2"/>
<dbReference type="EMBL" id="RSCL01000027">
    <property type="protein sequence ID" value="RUS99149.1"/>
    <property type="molecule type" value="Genomic_DNA"/>
</dbReference>
<keyword evidence="1" id="KW-0732">Signal</keyword>
<reference evidence="2" key="1">
    <citation type="submission" date="2018-12" db="EMBL/GenBank/DDBJ databases">
        <authorList>
            <person name="Will S."/>
            <person name="Neumann-Schaal M."/>
            <person name="Henke P."/>
        </authorList>
    </citation>
    <scope>NUCLEOTIDE SEQUENCE</scope>
    <source>
        <strain evidence="2">PCC 7102</strain>
    </source>
</reference>
<proteinExistence type="predicted"/>